<accession>A0A9D1FKP1</accession>
<gene>
    <name evidence="1" type="ORF">IAB51_00825</name>
</gene>
<reference evidence="1" key="2">
    <citation type="journal article" date="2021" name="PeerJ">
        <title>Extensive microbial diversity within the chicken gut microbiome revealed by metagenomics and culture.</title>
        <authorList>
            <person name="Gilroy R."/>
            <person name="Ravi A."/>
            <person name="Getino M."/>
            <person name="Pursley I."/>
            <person name="Horton D.L."/>
            <person name="Alikhan N.F."/>
            <person name="Baker D."/>
            <person name="Gharbi K."/>
            <person name="Hall N."/>
            <person name="Watson M."/>
            <person name="Adriaenssens E.M."/>
            <person name="Foster-Nyarko E."/>
            <person name="Jarju S."/>
            <person name="Secka A."/>
            <person name="Antonio M."/>
            <person name="Oren A."/>
            <person name="Chaudhuri R.R."/>
            <person name="La Ragione R."/>
            <person name="Hildebrand F."/>
            <person name="Pallen M.J."/>
        </authorList>
    </citation>
    <scope>NUCLEOTIDE SEQUENCE</scope>
    <source>
        <strain evidence="1">CHK199-13235</strain>
    </source>
</reference>
<comment type="caution">
    <text evidence="1">The sequence shown here is derived from an EMBL/GenBank/DDBJ whole genome shotgun (WGS) entry which is preliminary data.</text>
</comment>
<dbReference type="EMBL" id="DVJP01000010">
    <property type="protein sequence ID" value="HIS75329.1"/>
    <property type="molecule type" value="Genomic_DNA"/>
</dbReference>
<protein>
    <submittedName>
        <fullName evidence="1">Uncharacterized protein</fullName>
    </submittedName>
</protein>
<dbReference type="Proteomes" id="UP000824002">
    <property type="component" value="Unassembled WGS sequence"/>
</dbReference>
<dbReference type="AlphaFoldDB" id="A0A9D1FKP1"/>
<sequence length="525" mass="58971">MKNMIRKVQQMPNLPQPYSMRDWRKVALDYDRLVFDFHAQGDFLPLPWMDDSHINTEKDVIGLPSYINSKKCRQNGRQEGINIMAAVLGASACGVDKSHQNGLDFVDMLENFFSPREGEQVFLNTFTNQSGHTFWYETYPNLLMAAISHFYHVDWLEEKLRLAADRYVAAVEAMGGEKADFWHTAFSFSKMETTDNGVWCEPEAAAGYAFVLYSAYRKFGKESYLDACKKSMDFLARCEKNPYYELLLPYGVYVAARLNREHGCHYPIEKIANWCFDGDSDCRFGWGVIAERWGDYDCHGLCGSLTDWGQRWDLINDANSSREVDPVKSGYAFAGNTFSMAAGILSAVRYDPRLAHDAGKWFLNAANASRLFYQNAHGPKSQSCAFFTDDPDYCIAYEGLRKYWDGMSPYATGDPIRYSWGSIDLGLYGSSHVGMFGAVYGSTDVEGILCLNCGAVDFIDSDCGETRLLYNPYPEAKTVHLNGLPQGCWTDAVSGKKLGCTQDGQLSVSIPEDGAVLAVLEKENP</sequence>
<proteinExistence type="predicted"/>
<evidence type="ECO:0000313" key="1">
    <source>
        <dbReference type="EMBL" id="HIS75329.1"/>
    </source>
</evidence>
<name>A0A9D1FKP1_9FIRM</name>
<reference evidence="1" key="1">
    <citation type="submission" date="2020-10" db="EMBL/GenBank/DDBJ databases">
        <authorList>
            <person name="Gilroy R."/>
        </authorList>
    </citation>
    <scope>NUCLEOTIDE SEQUENCE</scope>
    <source>
        <strain evidence="1">CHK199-13235</strain>
    </source>
</reference>
<evidence type="ECO:0000313" key="2">
    <source>
        <dbReference type="Proteomes" id="UP000824002"/>
    </source>
</evidence>
<organism evidence="1 2">
    <name type="scientific">Candidatus Merdivicinus excrementipullorum</name>
    <dbReference type="NCBI Taxonomy" id="2840867"/>
    <lineage>
        <taxon>Bacteria</taxon>
        <taxon>Bacillati</taxon>
        <taxon>Bacillota</taxon>
        <taxon>Clostridia</taxon>
        <taxon>Eubacteriales</taxon>
        <taxon>Oscillospiraceae</taxon>
        <taxon>Oscillospiraceae incertae sedis</taxon>
        <taxon>Candidatus Merdivicinus</taxon>
    </lineage>
</organism>